<name>A0ACC2WL79_9TREE</name>
<feature type="non-terminal residue" evidence="1">
    <location>
        <position position="1101"/>
    </location>
</feature>
<sequence>MNPETARQRAFEVILDPTNAEHPVSLPTLKRLCGRGIPEWPVQWRPLCWELLLGVRGREKGNWDDEERDRWAGYYQRVDELTAELGNSHTDDAELLAIDDAVRAFSRTDEGKWLGRKLNYPQDHPFTRSSDGKLKDALPPVRNAQGIKKYIHALRTATQSAPEPTHSPETTLSPSPGDEQKPTHRQLRGPRTKPSGKAKPLTLVVPPTSIVVTAASPTTEGEITLIPSRPITPAPEEKEEEALADGLVRLLTVFVHRSPSRDARQLVSLASTLFALFTTGGDTDALASDWEIAEHAEAETYACLRALMGDAGVHALMSETGRHEAGVRLAKRVFWADEGLYRVLMALHLDLGKDVFIHEWLGHLLSRTVSRDQLLQLWDVIFSEDEDPTTLPPGTSGKTELLLDIGTAMLLLLKDALRGILETPHGRGGFWIDGEQDRLLFDPDVPDLPADQGEERTARARGMLRQYPMGEIGVEEVVRVAWEVRQGRVMALLEGEDLEGIDLPVATRYEEEDGLASRLESLAIKAGSSVRDSMNPLPRYTTTPLVVDSVKNTITSSGERLKDYAAALQESDAAARVSKVSSNLTAVALMRLNSLAGKQDDAGWSSAASRLWRGKAEPEGPTAPPTQEEATDNAINDEPAALFRRDTNLPPSFITPRGSIIYPAGRYRPKASTAGTAKPSLQSRLAAVASSPAVQPAAVSPERASAVRPLILSRSAKPASPLHIDGGKSAAGRMSPSPSMQTLDFVENYVSRRVSVSRRSQRSSLGSVDREASGEGTDSTSARLRKATRDSYTADARRYHLSDPGAREEETPALPTERAEQTERYQLHDGAIPDEQAETESRRQSVMDDTTAGVSRSKVVRKGKFASKAAHNRLQSAGHIDVGEATNGADTTDELPIRTSSLSQPATPVAANGTPKSLILPERPERSSSLQNRAADGQGFGGKRMMSRSSNILQSPAPRSLPPPIMADPLATIDAWGSPSASLSTFPAANIDQEARTPHIEANGRQEEDDDDAPLSSAIQRAKDAYLTGSAPAVQRTHSSTQQPFLKVRITGLERNRKDLLIRFDANTNLPNFRTNMYRNMQRSYVEFQLFADHLAYGNPQ</sequence>
<dbReference type="Proteomes" id="UP001230649">
    <property type="component" value="Unassembled WGS sequence"/>
</dbReference>
<evidence type="ECO:0000313" key="2">
    <source>
        <dbReference type="Proteomes" id="UP001230649"/>
    </source>
</evidence>
<reference evidence="1" key="1">
    <citation type="submission" date="2023-04" db="EMBL/GenBank/DDBJ databases">
        <title>Draft Genome sequencing of Naganishia species isolated from polar environments using Oxford Nanopore Technology.</title>
        <authorList>
            <person name="Leo P."/>
            <person name="Venkateswaran K."/>
        </authorList>
    </citation>
    <scope>NUCLEOTIDE SEQUENCE</scope>
    <source>
        <strain evidence="1">MNA-CCFEE 5262</strain>
    </source>
</reference>
<proteinExistence type="predicted"/>
<keyword evidence="2" id="KW-1185">Reference proteome</keyword>
<gene>
    <name evidence="1" type="ORF">QFC20_002286</name>
</gene>
<evidence type="ECO:0000313" key="1">
    <source>
        <dbReference type="EMBL" id="KAJ9112494.1"/>
    </source>
</evidence>
<dbReference type="EMBL" id="JASBWS010000015">
    <property type="protein sequence ID" value="KAJ9112494.1"/>
    <property type="molecule type" value="Genomic_DNA"/>
</dbReference>
<accession>A0ACC2WL79</accession>
<protein>
    <submittedName>
        <fullName evidence="1">Uncharacterized protein</fullName>
    </submittedName>
</protein>
<comment type="caution">
    <text evidence="1">The sequence shown here is derived from an EMBL/GenBank/DDBJ whole genome shotgun (WGS) entry which is preliminary data.</text>
</comment>
<organism evidence="1 2">
    <name type="scientific">Naganishia adeliensis</name>
    <dbReference type="NCBI Taxonomy" id="92952"/>
    <lineage>
        <taxon>Eukaryota</taxon>
        <taxon>Fungi</taxon>
        <taxon>Dikarya</taxon>
        <taxon>Basidiomycota</taxon>
        <taxon>Agaricomycotina</taxon>
        <taxon>Tremellomycetes</taxon>
        <taxon>Filobasidiales</taxon>
        <taxon>Filobasidiaceae</taxon>
        <taxon>Naganishia</taxon>
    </lineage>
</organism>